<dbReference type="AlphaFoldDB" id="A0AAE1D900"/>
<reference evidence="1" key="1">
    <citation type="journal article" date="2023" name="G3 (Bethesda)">
        <title>A reference genome for the long-term kleptoplast-retaining sea slug Elysia crispata morphotype clarki.</title>
        <authorList>
            <person name="Eastman K.E."/>
            <person name="Pendleton A.L."/>
            <person name="Shaikh M.A."/>
            <person name="Suttiyut T."/>
            <person name="Ogas R."/>
            <person name="Tomko P."/>
            <person name="Gavelis G."/>
            <person name="Widhalm J.R."/>
            <person name="Wisecaver J.H."/>
        </authorList>
    </citation>
    <scope>NUCLEOTIDE SEQUENCE</scope>
    <source>
        <strain evidence="1">ECLA1</strain>
    </source>
</reference>
<accession>A0AAE1D900</accession>
<protein>
    <submittedName>
        <fullName evidence="1">Uncharacterized protein</fullName>
    </submittedName>
</protein>
<evidence type="ECO:0000313" key="1">
    <source>
        <dbReference type="EMBL" id="KAK3761672.1"/>
    </source>
</evidence>
<dbReference type="EMBL" id="JAWDGP010004860">
    <property type="protein sequence ID" value="KAK3761672.1"/>
    <property type="molecule type" value="Genomic_DNA"/>
</dbReference>
<evidence type="ECO:0000313" key="2">
    <source>
        <dbReference type="Proteomes" id="UP001283361"/>
    </source>
</evidence>
<gene>
    <name evidence="1" type="ORF">RRG08_048066</name>
</gene>
<dbReference type="Proteomes" id="UP001283361">
    <property type="component" value="Unassembled WGS sequence"/>
</dbReference>
<organism evidence="1 2">
    <name type="scientific">Elysia crispata</name>
    <name type="common">lettuce slug</name>
    <dbReference type="NCBI Taxonomy" id="231223"/>
    <lineage>
        <taxon>Eukaryota</taxon>
        <taxon>Metazoa</taxon>
        <taxon>Spiralia</taxon>
        <taxon>Lophotrochozoa</taxon>
        <taxon>Mollusca</taxon>
        <taxon>Gastropoda</taxon>
        <taxon>Heterobranchia</taxon>
        <taxon>Euthyneura</taxon>
        <taxon>Panpulmonata</taxon>
        <taxon>Sacoglossa</taxon>
        <taxon>Placobranchoidea</taxon>
        <taxon>Plakobranchidae</taxon>
        <taxon>Elysia</taxon>
    </lineage>
</organism>
<proteinExistence type="predicted"/>
<keyword evidence="2" id="KW-1185">Reference proteome</keyword>
<sequence length="107" mass="12078">MNSRNTLGNGMYDYESRVSAQNSSQSLISPCTFIPWEVFGNSRGWEVRRTLLELNCCLTCTGSLTLSYLIPSPGNPPESQPVPFYFLTQLSVFLQWAKATERNTPYT</sequence>
<comment type="caution">
    <text evidence="1">The sequence shown here is derived from an EMBL/GenBank/DDBJ whole genome shotgun (WGS) entry which is preliminary data.</text>
</comment>
<name>A0AAE1D900_9GAST</name>